<feature type="compositionally biased region" description="Basic and acidic residues" evidence="1">
    <location>
        <begin position="256"/>
        <end position="289"/>
    </location>
</feature>
<sequence length="594" mass="67557">MAKQGMDVMLPRCKDTGLKGVIAVAADTLYSATGTVHPDGCYWPMWFAIQLYYCHNTGSGPHKVSLKSQSGLFHLKNEPGQSTCKRPIAASSVLFPIRFVLMLEMEKHREKKHKKEKDKEKKESKVKRDKDRNEGKHRDKKDKKEKHRDKKKDREDKEKDKDRASISDERLAGHPENNTAKKFGHKEKEKEKDGKNSAVEKRPVVHPEVAEESKDLRFVQDLGRRIRDEAKGAGSQLLEKPGTDPRRDVGVVVFKRNDIGNHADSKDTTNNERNGNENMDRKTYRDKTRLGGNSMLQNLARLAQNRVEGPPRQMENIPRKIEEKEKSKEKREDKRSNKRKEKDREKKSHGKDKERDKGKKEEKMKEKSKAKNIEQEKAKERNKIDTMVNHIKNTTILPKDGDTSAAIEGDSRKRKVFEVNGFLHESEVAPNKLQKPTSSGQPTENGRKFGPCQSAILSISEKQGVPNNFKGAPTPNNFKVENKGHKLNGIIEAQPMPIYPPKQMSATTQADPIEEASKRPPHCDFKYLSQILAVPKMEEWSELDNQEWLLGSDSAAPKEPLVGSSLSDETPQVWAEALKIESADVYALPYVLPY</sequence>
<evidence type="ECO:0000256" key="1">
    <source>
        <dbReference type="SAM" id="MobiDB-lite"/>
    </source>
</evidence>
<accession>A0AAN8ZDA0</accession>
<feature type="compositionally biased region" description="Basic and acidic residues" evidence="1">
    <location>
        <begin position="152"/>
        <end position="173"/>
    </location>
</feature>
<dbReference type="Proteomes" id="UP001370490">
    <property type="component" value="Unassembled WGS sequence"/>
</dbReference>
<dbReference type="EMBL" id="JBAMMX010000012">
    <property type="protein sequence ID" value="KAK6930675.1"/>
    <property type="molecule type" value="Genomic_DNA"/>
</dbReference>
<evidence type="ECO:0000313" key="3">
    <source>
        <dbReference type="Proteomes" id="UP001370490"/>
    </source>
</evidence>
<organism evidence="2 3">
    <name type="scientific">Dillenia turbinata</name>
    <dbReference type="NCBI Taxonomy" id="194707"/>
    <lineage>
        <taxon>Eukaryota</taxon>
        <taxon>Viridiplantae</taxon>
        <taxon>Streptophyta</taxon>
        <taxon>Embryophyta</taxon>
        <taxon>Tracheophyta</taxon>
        <taxon>Spermatophyta</taxon>
        <taxon>Magnoliopsida</taxon>
        <taxon>eudicotyledons</taxon>
        <taxon>Gunneridae</taxon>
        <taxon>Pentapetalae</taxon>
        <taxon>Dilleniales</taxon>
        <taxon>Dilleniaceae</taxon>
        <taxon>Dillenia</taxon>
    </lineage>
</organism>
<keyword evidence="3" id="KW-1185">Reference proteome</keyword>
<protein>
    <submittedName>
        <fullName evidence="2">Uncharacterized protein</fullName>
    </submittedName>
</protein>
<feature type="compositionally biased region" description="Basic and acidic residues" evidence="1">
    <location>
        <begin position="317"/>
        <end position="383"/>
    </location>
</feature>
<comment type="caution">
    <text evidence="2">The sequence shown here is derived from an EMBL/GenBank/DDBJ whole genome shotgun (WGS) entry which is preliminary data.</text>
</comment>
<feature type="region of interest" description="Disordered" evidence="1">
    <location>
        <begin position="108"/>
        <end position="212"/>
    </location>
</feature>
<feature type="compositionally biased region" description="Basic residues" evidence="1">
    <location>
        <begin position="138"/>
        <end position="151"/>
    </location>
</feature>
<feature type="compositionally biased region" description="Basic and acidic residues" evidence="1">
    <location>
        <begin position="186"/>
        <end position="212"/>
    </location>
</feature>
<feature type="compositionally biased region" description="Basic and acidic residues" evidence="1">
    <location>
        <begin position="117"/>
        <end position="137"/>
    </location>
</feature>
<name>A0AAN8ZDA0_9MAGN</name>
<reference evidence="2 3" key="1">
    <citation type="submission" date="2023-12" db="EMBL/GenBank/DDBJ databases">
        <title>A high-quality genome assembly for Dillenia turbinata (Dilleniales).</title>
        <authorList>
            <person name="Chanderbali A."/>
        </authorList>
    </citation>
    <scope>NUCLEOTIDE SEQUENCE [LARGE SCALE GENOMIC DNA]</scope>
    <source>
        <strain evidence="2">LSX21</strain>
        <tissue evidence="2">Leaf</tissue>
    </source>
</reference>
<feature type="region of interest" description="Disordered" evidence="1">
    <location>
        <begin position="230"/>
        <end position="249"/>
    </location>
</feature>
<feature type="region of interest" description="Disordered" evidence="1">
    <location>
        <begin position="256"/>
        <end position="383"/>
    </location>
</feature>
<proteinExistence type="predicted"/>
<gene>
    <name evidence="2" type="ORF">RJ641_004769</name>
</gene>
<dbReference type="PANTHER" id="PTHR34660">
    <property type="entry name" value="MYB-LIKE PROTEIN X"/>
    <property type="match status" value="1"/>
</dbReference>
<dbReference type="AlphaFoldDB" id="A0AAN8ZDA0"/>
<dbReference type="PANTHER" id="PTHR34660:SF3">
    <property type="entry name" value="RRM DOMAIN-CONTAINING PROTEIN"/>
    <property type="match status" value="1"/>
</dbReference>
<evidence type="ECO:0000313" key="2">
    <source>
        <dbReference type="EMBL" id="KAK6930675.1"/>
    </source>
</evidence>